<evidence type="ECO:0000313" key="2">
    <source>
        <dbReference type="Proteomes" id="UP001344447"/>
    </source>
</evidence>
<reference evidence="1 2" key="1">
    <citation type="submission" date="2023-11" db="EMBL/GenBank/DDBJ databases">
        <title>Dfirmibasis_genome.</title>
        <authorList>
            <person name="Edelbroek B."/>
            <person name="Kjellin J."/>
            <person name="Jerlstrom-Hultqvist J."/>
            <person name="Soderbom F."/>
        </authorList>
    </citation>
    <scope>NUCLEOTIDE SEQUENCE [LARGE SCALE GENOMIC DNA]</scope>
    <source>
        <strain evidence="1 2">TNS-C-14</strain>
    </source>
</reference>
<proteinExistence type="predicted"/>
<gene>
    <name evidence="1" type="ORF">RB653_005049</name>
</gene>
<sequence>MGYRWSSIYEEIEYILKFSEGVEEYQVTLASYINTKSPKDLQFTNKNTLYYGEKLFVYTGGVCNSNGVFCVYR</sequence>
<protein>
    <submittedName>
        <fullName evidence="1">Uncharacterized protein</fullName>
    </submittedName>
</protein>
<evidence type="ECO:0000313" key="1">
    <source>
        <dbReference type="EMBL" id="KAK5583454.1"/>
    </source>
</evidence>
<organism evidence="1 2">
    <name type="scientific">Dictyostelium firmibasis</name>
    <dbReference type="NCBI Taxonomy" id="79012"/>
    <lineage>
        <taxon>Eukaryota</taxon>
        <taxon>Amoebozoa</taxon>
        <taxon>Evosea</taxon>
        <taxon>Eumycetozoa</taxon>
        <taxon>Dictyostelia</taxon>
        <taxon>Dictyosteliales</taxon>
        <taxon>Dictyosteliaceae</taxon>
        <taxon>Dictyostelium</taxon>
    </lineage>
</organism>
<dbReference type="AlphaFoldDB" id="A0AAN7U0L5"/>
<dbReference type="EMBL" id="JAVFKY010000001">
    <property type="protein sequence ID" value="KAK5583454.1"/>
    <property type="molecule type" value="Genomic_DNA"/>
</dbReference>
<accession>A0AAN7U0L5</accession>
<comment type="caution">
    <text evidence="1">The sequence shown here is derived from an EMBL/GenBank/DDBJ whole genome shotgun (WGS) entry which is preliminary data.</text>
</comment>
<dbReference type="Proteomes" id="UP001344447">
    <property type="component" value="Unassembled WGS sequence"/>
</dbReference>
<name>A0AAN7U0L5_9MYCE</name>
<keyword evidence="2" id="KW-1185">Reference proteome</keyword>